<dbReference type="PROSITE" id="PS00609">
    <property type="entry name" value="GLYCOSYL_HYDROL_F32"/>
    <property type="match status" value="1"/>
</dbReference>
<dbReference type="PANTHER" id="PTHR42800">
    <property type="entry name" value="EXOINULINASE INUD (AFU_ORTHOLOGUE AFUA_5G00480)"/>
    <property type="match status" value="1"/>
</dbReference>
<reference evidence="7 8" key="1">
    <citation type="submission" date="2024-09" db="EMBL/GenBank/DDBJ databases">
        <authorList>
            <person name="Sun Q."/>
            <person name="Mori K."/>
        </authorList>
    </citation>
    <scope>NUCLEOTIDE SEQUENCE [LARGE SCALE GENOMIC DNA]</scope>
    <source>
        <strain evidence="7 8">TISTR 2452</strain>
    </source>
</reference>
<comment type="caution">
    <text evidence="7">The sequence shown here is derived from an EMBL/GenBank/DDBJ whole genome shotgun (WGS) entry which is preliminary data.</text>
</comment>
<dbReference type="Gene3D" id="2.115.10.20">
    <property type="entry name" value="Glycosyl hydrolase domain, family 43"/>
    <property type="match status" value="1"/>
</dbReference>
<dbReference type="PANTHER" id="PTHR42800:SF1">
    <property type="entry name" value="EXOINULINASE INUD (AFU_ORTHOLOGUE AFUA_5G00480)"/>
    <property type="match status" value="1"/>
</dbReference>
<dbReference type="Proteomes" id="UP001589747">
    <property type="component" value="Unassembled WGS sequence"/>
</dbReference>
<dbReference type="SUPFAM" id="SSF49899">
    <property type="entry name" value="Concanavalin A-like lectins/glucanases"/>
    <property type="match status" value="1"/>
</dbReference>
<evidence type="ECO:0000313" key="7">
    <source>
        <dbReference type="EMBL" id="MFB9328860.1"/>
    </source>
</evidence>
<keyword evidence="2 4" id="KW-0378">Hydrolase</keyword>
<dbReference type="InterPro" id="IPR023296">
    <property type="entry name" value="Glyco_hydro_beta-prop_sf"/>
</dbReference>
<dbReference type="InterPro" id="IPR013189">
    <property type="entry name" value="Glyco_hydro_32_C"/>
</dbReference>
<dbReference type="Gene3D" id="2.60.120.560">
    <property type="entry name" value="Exo-inulinase, domain 1"/>
    <property type="match status" value="1"/>
</dbReference>
<proteinExistence type="inferred from homology"/>
<sequence>MSTMMQHDYRGVYHFSPREKWMNDPNGMVYFRGEYHLFYQHHPSGMKWGPMHWGHAVSKDLITWEELPIALAPDELGMIFSGSAVVDGQNTTGFFDEEPGLVAIFTHHLEREGQAALQTQSLAYSKDAGRTWTKYAGNPVLTHASFVDFRDPKVFWHAEKGRWVMIVACGQSVCLYHSPDLKSWTLASEFGEGIGFHGGVWECPDLFPLPVDGDDSRRKWVMLVSIGDSPDYPEGSRTQYFTGDFDGETFVPDPHSQTARWLDYGRDNYAGVSWSDVPAEDGRRLFIGWMSNWKYANLTPTEGFRGAMTVARELSLRTLADGSAALAQQPVRELAAARVPLVALQDATLAQAQAALVGLRLDSYELRAEAAQGSSFAFQVRAGGGEETVVGVDASLGEVYVDRSNSGLSGFHEQFGGRHAAKLTAGRAAGVSHDLTILVDRSSVEAFANGGQAVLTDLIYPNAAAAGLSVTGDDGLIFASLSVYALKPPTGGSAGA</sequence>
<dbReference type="InterPro" id="IPR001362">
    <property type="entry name" value="Glyco_hydro_32"/>
</dbReference>
<dbReference type="SMART" id="SM00640">
    <property type="entry name" value="Glyco_32"/>
    <property type="match status" value="1"/>
</dbReference>
<dbReference type="InterPro" id="IPR013148">
    <property type="entry name" value="Glyco_hydro_32_N"/>
</dbReference>
<evidence type="ECO:0000256" key="1">
    <source>
        <dbReference type="ARBA" id="ARBA00009902"/>
    </source>
</evidence>
<evidence type="ECO:0000256" key="2">
    <source>
        <dbReference type="ARBA" id="ARBA00022801"/>
    </source>
</evidence>
<evidence type="ECO:0000259" key="6">
    <source>
        <dbReference type="Pfam" id="PF08244"/>
    </source>
</evidence>
<dbReference type="EMBL" id="JBHMDO010000038">
    <property type="protein sequence ID" value="MFB9328860.1"/>
    <property type="molecule type" value="Genomic_DNA"/>
</dbReference>
<name>A0ABV5KVD4_9BACL</name>
<keyword evidence="8" id="KW-1185">Reference proteome</keyword>
<evidence type="ECO:0000256" key="3">
    <source>
        <dbReference type="ARBA" id="ARBA00023295"/>
    </source>
</evidence>
<dbReference type="GO" id="GO:0016787">
    <property type="term" value="F:hydrolase activity"/>
    <property type="evidence" value="ECO:0007669"/>
    <property type="project" value="UniProtKB-KW"/>
</dbReference>
<feature type="domain" description="Glycosyl hydrolase family 32 N-terminal" evidence="5">
    <location>
        <begin position="14"/>
        <end position="330"/>
    </location>
</feature>
<protein>
    <submittedName>
        <fullName evidence="7">Glycoside hydrolase family 32 protein</fullName>
    </submittedName>
</protein>
<evidence type="ECO:0000259" key="5">
    <source>
        <dbReference type="Pfam" id="PF00251"/>
    </source>
</evidence>
<dbReference type="RefSeq" id="WP_377498578.1">
    <property type="nucleotide sequence ID" value="NZ_JBHMDO010000038.1"/>
</dbReference>
<gene>
    <name evidence="7" type="ORF">ACFFSY_23240</name>
</gene>
<dbReference type="SUPFAM" id="SSF75005">
    <property type="entry name" value="Arabinanase/levansucrase/invertase"/>
    <property type="match status" value="1"/>
</dbReference>
<evidence type="ECO:0000313" key="8">
    <source>
        <dbReference type="Proteomes" id="UP001589747"/>
    </source>
</evidence>
<evidence type="ECO:0000256" key="4">
    <source>
        <dbReference type="RuleBase" id="RU362110"/>
    </source>
</evidence>
<dbReference type="InterPro" id="IPR018053">
    <property type="entry name" value="Glyco_hydro_32_AS"/>
</dbReference>
<dbReference type="Pfam" id="PF08244">
    <property type="entry name" value="Glyco_hydro_32C"/>
    <property type="match status" value="1"/>
</dbReference>
<feature type="domain" description="Glycosyl hydrolase family 32 C-terminal" evidence="6">
    <location>
        <begin position="356"/>
        <end position="483"/>
    </location>
</feature>
<dbReference type="CDD" id="cd18622">
    <property type="entry name" value="GH32_Inu-like"/>
    <property type="match status" value="1"/>
</dbReference>
<keyword evidence="3 4" id="KW-0326">Glycosidase</keyword>
<organism evidence="7 8">
    <name type="scientific">Paenibacillus aurantiacus</name>
    <dbReference type="NCBI Taxonomy" id="1936118"/>
    <lineage>
        <taxon>Bacteria</taxon>
        <taxon>Bacillati</taxon>
        <taxon>Bacillota</taxon>
        <taxon>Bacilli</taxon>
        <taxon>Bacillales</taxon>
        <taxon>Paenibacillaceae</taxon>
        <taxon>Paenibacillus</taxon>
    </lineage>
</organism>
<comment type="similarity">
    <text evidence="1 4">Belongs to the glycosyl hydrolase 32 family.</text>
</comment>
<dbReference type="InterPro" id="IPR013320">
    <property type="entry name" value="ConA-like_dom_sf"/>
</dbReference>
<accession>A0ABV5KVD4</accession>
<dbReference type="Pfam" id="PF00251">
    <property type="entry name" value="Glyco_hydro_32N"/>
    <property type="match status" value="1"/>
</dbReference>